<evidence type="ECO:0000313" key="1">
    <source>
        <dbReference type="EMBL" id="KAA8578037.1"/>
    </source>
</evidence>
<organism evidence="1 2">
    <name type="scientific">Etheostoma spectabile</name>
    <name type="common">orangethroat darter</name>
    <dbReference type="NCBI Taxonomy" id="54343"/>
    <lineage>
        <taxon>Eukaryota</taxon>
        <taxon>Metazoa</taxon>
        <taxon>Chordata</taxon>
        <taxon>Craniata</taxon>
        <taxon>Vertebrata</taxon>
        <taxon>Euteleostomi</taxon>
        <taxon>Actinopterygii</taxon>
        <taxon>Neopterygii</taxon>
        <taxon>Teleostei</taxon>
        <taxon>Neoteleostei</taxon>
        <taxon>Acanthomorphata</taxon>
        <taxon>Eupercaria</taxon>
        <taxon>Perciformes</taxon>
        <taxon>Percoidei</taxon>
        <taxon>Percidae</taxon>
        <taxon>Etheostomatinae</taxon>
        <taxon>Etheostoma</taxon>
    </lineage>
</organism>
<keyword evidence="2" id="KW-1185">Reference proteome</keyword>
<sequence>MLSGKDRPLLSGDPVLLLHAVLIRSNTTSLLDRVGTRTTEPVPWIREIIEPVTWTTETIGPVLWTRESTGPVCWIRETTGPVR</sequence>
<gene>
    <name evidence="1" type="ORF">FQN60_011469</name>
</gene>
<protein>
    <submittedName>
        <fullName evidence="1">Uncharacterized protein</fullName>
    </submittedName>
</protein>
<reference evidence="1 2" key="1">
    <citation type="submission" date="2019-08" db="EMBL/GenBank/DDBJ databases">
        <title>A chromosome-level genome assembly, high-density linkage maps, and genome scans reveal the genomic architecture of hybrid incompatibilities underlying speciation via character displacement in darters (Percidae: Etheostominae).</title>
        <authorList>
            <person name="Moran R.L."/>
            <person name="Catchen J.M."/>
            <person name="Fuller R.C."/>
        </authorList>
    </citation>
    <scope>NUCLEOTIDE SEQUENCE [LARGE SCALE GENOMIC DNA]</scope>
    <source>
        <strain evidence="1">EspeVRDwgs_2016</strain>
        <tissue evidence="1">Muscle</tissue>
    </source>
</reference>
<dbReference type="EMBL" id="VOFY01001255">
    <property type="protein sequence ID" value="KAA8578037.1"/>
    <property type="molecule type" value="Genomic_DNA"/>
</dbReference>
<proteinExistence type="predicted"/>
<dbReference type="AlphaFoldDB" id="A0A5J5C8K9"/>
<dbReference type="Proteomes" id="UP000327493">
    <property type="component" value="Unassembled WGS sequence"/>
</dbReference>
<name>A0A5J5C8K9_9PERO</name>
<evidence type="ECO:0000313" key="2">
    <source>
        <dbReference type="Proteomes" id="UP000327493"/>
    </source>
</evidence>
<comment type="caution">
    <text evidence="1">The sequence shown here is derived from an EMBL/GenBank/DDBJ whole genome shotgun (WGS) entry which is preliminary data.</text>
</comment>
<accession>A0A5J5C8K9</accession>